<dbReference type="InterPro" id="IPR027417">
    <property type="entry name" value="P-loop_NTPase"/>
</dbReference>
<keyword evidence="4" id="KW-0175">Coiled coil</keyword>
<dbReference type="RefSeq" id="WP_150068778.1">
    <property type="nucleotide sequence ID" value="NZ_VWPH01000010.1"/>
</dbReference>
<comment type="caution">
    <text evidence="6">The sequence shown here is derived from an EMBL/GenBank/DDBJ whole genome shotgun (WGS) entry which is preliminary data.</text>
</comment>
<dbReference type="SMR" id="A0A5M7BLL5"/>
<evidence type="ECO:0000256" key="1">
    <source>
        <dbReference type="ARBA" id="ARBA00022737"/>
    </source>
</evidence>
<dbReference type="InterPro" id="IPR050611">
    <property type="entry name" value="ABCF"/>
</dbReference>
<dbReference type="PANTHER" id="PTHR19211">
    <property type="entry name" value="ATP-BINDING TRANSPORT PROTEIN-RELATED"/>
    <property type="match status" value="1"/>
</dbReference>
<dbReference type="InterPro" id="IPR003439">
    <property type="entry name" value="ABC_transporter-like_ATP-bd"/>
</dbReference>
<dbReference type="SMART" id="SM00382">
    <property type="entry name" value="AAA"/>
    <property type="match status" value="2"/>
</dbReference>
<keyword evidence="3 6" id="KW-0067">ATP-binding</keyword>
<dbReference type="FunFam" id="3.40.50.300:FF:000597">
    <property type="entry name" value="ABC transporter ATP-binding protein"/>
    <property type="match status" value="1"/>
</dbReference>
<dbReference type="GO" id="GO:0005524">
    <property type="term" value="F:ATP binding"/>
    <property type="evidence" value="ECO:0007669"/>
    <property type="project" value="UniProtKB-KW"/>
</dbReference>
<organism evidence="6 7">
    <name type="scientific">Saccharopolyspora hirsuta</name>
    <dbReference type="NCBI Taxonomy" id="1837"/>
    <lineage>
        <taxon>Bacteria</taxon>
        <taxon>Bacillati</taxon>
        <taxon>Actinomycetota</taxon>
        <taxon>Actinomycetes</taxon>
        <taxon>Pseudonocardiales</taxon>
        <taxon>Pseudonocardiaceae</taxon>
        <taxon>Saccharopolyspora</taxon>
    </lineage>
</organism>
<evidence type="ECO:0000256" key="3">
    <source>
        <dbReference type="ARBA" id="ARBA00022840"/>
    </source>
</evidence>
<dbReference type="Pfam" id="PF00005">
    <property type="entry name" value="ABC_tran"/>
    <property type="match status" value="2"/>
</dbReference>
<gene>
    <name evidence="6" type="ORF">F1721_22800</name>
</gene>
<dbReference type="PROSITE" id="PS50893">
    <property type="entry name" value="ABC_TRANSPORTER_2"/>
    <property type="match status" value="2"/>
</dbReference>
<accession>A0A5M7BLL5</accession>
<feature type="domain" description="ABC transporter" evidence="5">
    <location>
        <begin position="11"/>
        <end position="243"/>
    </location>
</feature>
<feature type="coiled-coil region" evidence="4">
    <location>
        <begin position="239"/>
        <end position="266"/>
    </location>
</feature>
<dbReference type="PANTHER" id="PTHR19211:SF6">
    <property type="entry name" value="BLL7188 PROTEIN"/>
    <property type="match status" value="1"/>
</dbReference>
<dbReference type="SUPFAM" id="SSF52540">
    <property type="entry name" value="P-loop containing nucleoside triphosphate hydrolases"/>
    <property type="match status" value="2"/>
</dbReference>
<dbReference type="PROSITE" id="PS00211">
    <property type="entry name" value="ABC_TRANSPORTER_1"/>
    <property type="match status" value="1"/>
</dbReference>
<protein>
    <submittedName>
        <fullName evidence="6">ABC-F family ATP-binding cassette domain-containing protein</fullName>
    </submittedName>
</protein>
<feature type="domain" description="ABC transporter" evidence="5">
    <location>
        <begin position="324"/>
        <end position="544"/>
    </location>
</feature>
<evidence type="ECO:0000256" key="2">
    <source>
        <dbReference type="ARBA" id="ARBA00022741"/>
    </source>
</evidence>
<proteinExistence type="predicted"/>
<sequence length="545" mass="58835">MSSSPHQHPGVGCVGLSFEWPDGGRVFDGLQAAFGPGRTGLVGLNGSGKSTLLKLLAGELTPTAGAIRVSGEIGYLPQNVALDTGLRVDEALGIAGIRAALRAVRAGDVREEHFAAIGEDWDVEERASAVLDGLGLGHVGLDRTIGEVSGGESVLLRLAALLLARPDVLLLDEPTNNLDRRARRRLRSAVAAWPGVLVVVSHDRELLAEVDRIADLRDGEISWYGGDLAAYEEAVSVEQEAAQRMVRVAETDLRRQQRELVDANVKLARRRRYGQKMWDTKREPKAVMAQRKRAAQVSAGKHRIMHETKLAEAAERLAEAAEAVRDDDEIRVDLPRTAVPTGRTVLTARELRLRYGTQAPGGFDLHGPERVALVGRNGSGKTTLLRTIAGELAPLAGEAVVHVPLRFLPQRLDVLDEGASIAENVARFAPGSTNNRIRAGLARFLFTGERADKPVAELSGGERFRATLAALVLAEPAPQLLMLDEPTNNLDMASARQLTTALESYAGALIVASHDVPFLESIGITRWLLLDGTLRETTPEEVRNT</sequence>
<name>A0A5M7BLL5_SACHI</name>
<dbReference type="AlphaFoldDB" id="A0A5M7BLL5"/>
<evidence type="ECO:0000259" key="5">
    <source>
        <dbReference type="PROSITE" id="PS50893"/>
    </source>
</evidence>
<dbReference type="GO" id="GO:0016887">
    <property type="term" value="F:ATP hydrolysis activity"/>
    <property type="evidence" value="ECO:0007669"/>
    <property type="project" value="InterPro"/>
</dbReference>
<dbReference type="EMBL" id="VWPH01000010">
    <property type="protein sequence ID" value="KAA5830679.1"/>
    <property type="molecule type" value="Genomic_DNA"/>
</dbReference>
<dbReference type="OrthoDB" id="3169603at2"/>
<evidence type="ECO:0000313" key="6">
    <source>
        <dbReference type="EMBL" id="KAA5830679.1"/>
    </source>
</evidence>
<dbReference type="InterPro" id="IPR017871">
    <property type="entry name" value="ABC_transporter-like_CS"/>
</dbReference>
<dbReference type="InterPro" id="IPR003593">
    <property type="entry name" value="AAA+_ATPase"/>
</dbReference>
<keyword evidence="1" id="KW-0677">Repeat</keyword>
<keyword evidence="7" id="KW-1185">Reference proteome</keyword>
<keyword evidence="2" id="KW-0547">Nucleotide-binding</keyword>
<evidence type="ECO:0000256" key="4">
    <source>
        <dbReference type="SAM" id="Coils"/>
    </source>
</evidence>
<dbReference type="FunFam" id="3.40.50.300:FF:001320">
    <property type="entry name" value="Heme ABC transporter ATP-binding protein"/>
    <property type="match status" value="1"/>
</dbReference>
<dbReference type="Gene3D" id="3.40.50.300">
    <property type="entry name" value="P-loop containing nucleotide triphosphate hydrolases"/>
    <property type="match status" value="2"/>
</dbReference>
<reference evidence="6 7" key="1">
    <citation type="submission" date="2019-09" db="EMBL/GenBank/DDBJ databases">
        <title>Draft genome sequence of the thermophilic Saccharopolyspora hirsuta VKM Ac-666T.</title>
        <authorList>
            <person name="Lobastova T.G."/>
            <person name="Fokina V."/>
            <person name="Bragin E.Y."/>
            <person name="Shtratnikova V.Y."/>
            <person name="Starodumova I.P."/>
            <person name="Tarlachkov S.V."/>
            <person name="Donova M.V."/>
        </authorList>
    </citation>
    <scope>NUCLEOTIDE SEQUENCE [LARGE SCALE GENOMIC DNA]</scope>
    <source>
        <strain evidence="6 7">VKM Ac-666</strain>
    </source>
</reference>
<evidence type="ECO:0000313" key="7">
    <source>
        <dbReference type="Proteomes" id="UP000323946"/>
    </source>
</evidence>
<dbReference type="Proteomes" id="UP000323946">
    <property type="component" value="Unassembled WGS sequence"/>
</dbReference>